<keyword evidence="7" id="KW-1185">Reference proteome</keyword>
<evidence type="ECO:0000256" key="1">
    <source>
        <dbReference type="ARBA" id="ARBA00001933"/>
    </source>
</evidence>
<keyword evidence="3 4" id="KW-0663">Pyridoxal phosphate</keyword>
<dbReference type="HOGENOM" id="CLU_015846_11_0_2"/>
<dbReference type="EMBL" id="CP001941">
    <property type="protein sequence ID" value="ADD08542.1"/>
    <property type="molecule type" value="Genomic_DNA"/>
</dbReference>
<dbReference type="InterPro" id="IPR050087">
    <property type="entry name" value="AON_synthase_class-II"/>
</dbReference>
<dbReference type="Pfam" id="PF00155">
    <property type="entry name" value="Aminotran_1_2"/>
    <property type="match status" value="1"/>
</dbReference>
<dbReference type="SUPFAM" id="SSF53383">
    <property type="entry name" value="PLP-dependent transferases"/>
    <property type="match status" value="1"/>
</dbReference>
<dbReference type="GO" id="GO:0030170">
    <property type="term" value="F:pyridoxal phosphate binding"/>
    <property type="evidence" value="ECO:0007669"/>
    <property type="project" value="InterPro"/>
</dbReference>
<dbReference type="InterPro" id="IPR015422">
    <property type="entry name" value="PyrdxlP-dep_Trfase_small"/>
</dbReference>
<sequence length="396" mass="44040">MGDIMTEKTLHLKKMLEDMKARGETWELLRLFGPSGPRVVVEGKHAVMLASNNYLDLANDPRLKEAAKEAIEKYGWGAGSDWSIAGYTDLQEKLHKKIAEFKETPAGLAFQTGFATNAGTLAKIVGKGDVVVSDELNHGSIIDGIRLSRADKVIYKHLDMGDLEDKLRQVHDKYEHILVVTDGVFSMDGDIAPMDEIVKIADEYGAMTYVDDSHGEGVLGEGRGIGHHFGVQKKIDFQMGTFSKALGSMGGMIAGEEYVIEYIYNTARTWLLSAAYPPAVTAANIKSLEIVMQEKDRVQRLWDNRNYFKKELESMGFDTWKSQTPIVPVMVRDSKKAKELAHKLFDAGVFALPIVFPMVPRGLERIRNQISAGHTKEDLDYALNAYEKAGKELGLI</sequence>
<gene>
    <name evidence="6" type="ordered locus">Aboo_0731</name>
</gene>
<dbReference type="Gene3D" id="3.40.640.10">
    <property type="entry name" value="Type I PLP-dependent aspartate aminotransferase-like (Major domain)"/>
    <property type="match status" value="1"/>
</dbReference>
<evidence type="ECO:0000256" key="4">
    <source>
        <dbReference type="RuleBase" id="RU003693"/>
    </source>
</evidence>
<dbReference type="PROSITE" id="PS00599">
    <property type="entry name" value="AA_TRANSFER_CLASS_2"/>
    <property type="match status" value="1"/>
</dbReference>
<feature type="domain" description="Aminotransferase class I/classII large" evidence="5">
    <location>
        <begin position="46"/>
        <end position="385"/>
    </location>
</feature>
<keyword evidence="2 6" id="KW-0808">Transferase</keyword>
<dbReference type="PANTHER" id="PTHR13693">
    <property type="entry name" value="CLASS II AMINOTRANSFERASE/8-AMINO-7-OXONONANOATE SYNTHASE"/>
    <property type="match status" value="1"/>
</dbReference>
<comment type="cofactor">
    <cofactor evidence="1 4">
        <name>pyridoxal 5'-phosphate</name>
        <dbReference type="ChEBI" id="CHEBI:597326"/>
    </cofactor>
</comment>
<evidence type="ECO:0000259" key="5">
    <source>
        <dbReference type="Pfam" id="PF00155"/>
    </source>
</evidence>
<protein>
    <submittedName>
        <fullName evidence="6">Glycine C-acetyltransferase</fullName>
        <ecNumber evidence="6">2.3.1.29</ecNumber>
    </submittedName>
</protein>
<evidence type="ECO:0000256" key="2">
    <source>
        <dbReference type="ARBA" id="ARBA00022679"/>
    </source>
</evidence>
<evidence type="ECO:0000256" key="3">
    <source>
        <dbReference type="ARBA" id="ARBA00022898"/>
    </source>
</evidence>
<dbReference type="InterPro" id="IPR004839">
    <property type="entry name" value="Aminotransferase_I/II_large"/>
</dbReference>
<dbReference type="InterPro" id="IPR015424">
    <property type="entry name" value="PyrdxlP-dep_Trfase"/>
</dbReference>
<dbReference type="Proteomes" id="UP000001400">
    <property type="component" value="Chromosome"/>
</dbReference>
<organism evidence="6 7">
    <name type="scientific">Aciduliprofundum boonei (strain DSM 19572 / T469)</name>
    <dbReference type="NCBI Taxonomy" id="439481"/>
    <lineage>
        <taxon>Archaea</taxon>
        <taxon>Methanobacteriati</taxon>
        <taxon>Thermoplasmatota</taxon>
        <taxon>DHVE2 group</taxon>
        <taxon>Candidatus Aciduliprofundum</taxon>
    </lineage>
</organism>
<evidence type="ECO:0000313" key="6">
    <source>
        <dbReference type="EMBL" id="ADD08542.1"/>
    </source>
</evidence>
<evidence type="ECO:0000313" key="7">
    <source>
        <dbReference type="Proteomes" id="UP000001400"/>
    </source>
</evidence>
<dbReference type="AlphaFoldDB" id="D3TDA7"/>
<dbReference type="CDD" id="cd06454">
    <property type="entry name" value="KBL_like"/>
    <property type="match status" value="1"/>
</dbReference>
<dbReference type="EC" id="2.3.1.29" evidence="6"/>
<keyword evidence="6" id="KW-0012">Acyltransferase</keyword>
<accession>D3TDA7</accession>
<dbReference type="PANTHER" id="PTHR13693:SF3">
    <property type="entry name" value="LD36009P"/>
    <property type="match status" value="1"/>
</dbReference>
<reference evidence="6" key="1">
    <citation type="submission" date="2010-02" db="EMBL/GenBank/DDBJ databases">
        <title>Complete sequence of Aciduliprofundum boonei T469.</title>
        <authorList>
            <consortium name="US DOE Joint Genome Institute"/>
            <person name="Lucas S."/>
            <person name="Copeland A."/>
            <person name="Lapidus A."/>
            <person name="Cheng J.-F."/>
            <person name="Bruce D."/>
            <person name="Goodwin L."/>
            <person name="Pitluck S."/>
            <person name="Saunders E."/>
            <person name="Detter J.C."/>
            <person name="Han C."/>
            <person name="Tapia R."/>
            <person name="Land M."/>
            <person name="Hauser L."/>
            <person name="Kyrpides N."/>
            <person name="Mikhailova N."/>
            <person name="Flores G."/>
            <person name="Reysenbach A.-L."/>
            <person name="Woyke T."/>
        </authorList>
    </citation>
    <scope>NUCLEOTIDE SEQUENCE</scope>
    <source>
        <strain evidence="6">T469</strain>
    </source>
</reference>
<dbReference type="InterPro" id="IPR001917">
    <property type="entry name" value="Aminotrans_II_pyridoxalP_BS"/>
</dbReference>
<dbReference type="GO" id="GO:0008890">
    <property type="term" value="F:glycine C-acetyltransferase activity"/>
    <property type="evidence" value="ECO:0007669"/>
    <property type="project" value="UniProtKB-EC"/>
</dbReference>
<name>D3TDA7_ACIB4</name>
<comment type="similarity">
    <text evidence="4">Belongs to the class-II pyridoxal-phosphate-dependent aminotransferase family.</text>
</comment>
<dbReference type="InterPro" id="IPR015421">
    <property type="entry name" value="PyrdxlP-dep_Trfase_major"/>
</dbReference>
<dbReference type="KEGG" id="abi:Aboo_0731"/>
<dbReference type="Gene3D" id="3.90.1150.10">
    <property type="entry name" value="Aspartate Aminotransferase, domain 1"/>
    <property type="match status" value="1"/>
</dbReference>
<proteinExistence type="inferred from homology"/>